<name>N1PRE5_DOTSN</name>
<protein>
    <submittedName>
        <fullName evidence="1">Uncharacterized protein</fullName>
    </submittedName>
</protein>
<dbReference type="OMA" id="MMKHFGL"/>
<accession>N1PRE5</accession>
<reference evidence="2" key="1">
    <citation type="journal article" date="2012" name="PLoS Genet.">
        <title>The genomes of the fungal plant pathogens Cladosporium fulvum and Dothistroma septosporum reveal adaptation to different hosts and lifestyles but also signatures of common ancestry.</title>
        <authorList>
            <person name="de Wit P.J.G.M."/>
            <person name="van der Burgt A."/>
            <person name="Oekmen B."/>
            <person name="Stergiopoulos I."/>
            <person name="Abd-Elsalam K.A."/>
            <person name="Aerts A.L."/>
            <person name="Bahkali A.H."/>
            <person name="Beenen H.G."/>
            <person name="Chettri P."/>
            <person name="Cox M.P."/>
            <person name="Datema E."/>
            <person name="de Vries R.P."/>
            <person name="Dhillon B."/>
            <person name="Ganley A.R."/>
            <person name="Griffiths S.A."/>
            <person name="Guo Y."/>
            <person name="Hamelin R.C."/>
            <person name="Henrissat B."/>
            <person name="Kabir M.S."/>
            <person name="Jashni M.K."/>
            <person name="Kema G."/>
            <person name="Klaubauf S."/>
            <person name="Lapidus A."/>
            <person name="Levasseur A."/>
            <person name="Lindquist E."/>
            <person name="Mehrabi R."/>
            <person name="Ohm R.A."/>
            <person name="Owen T.J."/>
            <person name="Salamov A."/>
            <person name="Schwelm A."/>
            <person name="Schijlen E."/>
            <person name="Sun H."/>
            <person name="van den Burg H.A."/>
            <person name="van Ham R.C.H.J."/>
            <person name="Zhang S."/>
            <person name="Goodwin S.B."/>
            <person name="Grigoriev I.V."/>
            <person name="Collemare J."/>
            <person name="Bradshaw R.E."/>
        </authorList>
    </citation>
    <scope>NUCLEOTIDE SEQUENCE [LARGE SCALE GENOMIC DNA]</scope>
    <source>
        <strain evidence="2">NZE10 / CBS 128990</strain>
    </source>
</reference>
<dbReference type="EMBL" id="KB446538">
    <property type="protein sequence ID" value="EME44940.1"/>
    <property type="molecule type" value="Genomic_DNA"/>
</dbReference>
<sequence>MATKPPSLKSPVELLVLIEDFLTETERSDVLQQWQIEYKCSEGECVPKDHYPNSRLNEWRRMICLDTARSDVLTDEDVDERLNDFIADHTSYIDNHWSRYDSWEDRIGCGPTSIIRQQQDLMMKHFGLDLWLCKTRINGISANKCSAARDTLAYLKLPHGAPHSRSFNLSPDEQGNSCFYFTGSSSIAVAGDLALPQDGQAKTERCLRILGLRPHGCDTEAGSMLSARVIAKAEDERPYTAWPQLTVLTEIRAGTDD</sequence>
<proteinExistence type="predicted"/>
<dbReference type="OrthoDB" id="3649027at2759"/>
<keyword evidence="2" id="KW-1185">Reference proteome</keyword>
<evidence type="ECO:0000313" key="2">
    <source>
        <dbReference type="Proteomes" id="UP000016933"/>
    </source>
</evidence>
<dbReference type="Proteomes" id="UP000016933">
    <property type="component" value="Unassembled WGS sequence"/>
</dbReference>
<evidence type="ECO:0000313" key="1">
    <source>
        <dbReference type="EMBL" id="EME44940.1"/>
    </source>
</evidence>
<dbReference type="AlphaFoldDB" id="N1PRE5"/>
<reference evidence="1 2" key="2">
    <citation type="journal article" date="2012" name="PLoS Pathog.">
        <title>Diverse lifestyles and strategies of plant pathogenesis encoded in the genomes of eighteen Dothideomycetes fungi.</title>
        <authorList>
            <person name="Ohm R.A."/>
            <person name="Feau N."/>
            <person name="Henrissat B."/>
            <person name="Schoch C.L."/>
            <person name="Horwitz B.A."/>
            <person name="Barry K.W."/>
            <person name="Condon B.J."/>
            <person name="Copeland A.C."/>
            <person name="Dhillon B."/>
            <person name="Glaser F."/>
            <person name="Hesse C.N."/>
            <person name="Kosti I."/>
            <person name="LaButti K."/>
            <person name="Lindquist E.A."/>
            <person name="Lucas S."/>
            <person name="Salamov A.A."/>
            <person name="Bradshaw R.E."/>
            <person name="Ciuffetti L."/>
            <person name="Hamelin R.C."/>
            <person name="Kema G.H.J."/>
            <person name="Lawrence C."/>
            <person name="Scott J.A."/>
            <person name="Spatafora J.W."/>
            <person name="Turgeon B.G."/>
            <person name="de Wit P.J.G.M."/>
            <person name="Zhong S."/>
            <person name="Goodwin S.B."/>
            <person name="Grigoriev I.V."/>
        </authorList>
    </citation>
    <scope>NUCLEOTIDE SEQUENCE [LARGE SCALE GENOMIC DNA]</scope>
    <source>
        <strain evidence="2">NZE10 / CBS 128990</strain>
    </source>
</reference>
<organism evidence="1 2">
    <name type="scientific">Dothistroma septosporum (strain NZE10 / CBS 128990)</name>
    <name type="common">Red band needle blight fungus</name>
    <name type="synonym">Mycosphaerella pini</name>
    <dbReference type="NCBI Taxonomy" id="675120"/>
    <lineage>
        <taxon>Eukaryota</taxon>
        <taxon>Fungi</taxon>
        <taxon>Dikarya</taxon>
        <taxon>Ascomycota</taxon>
        <taxon>Pezizomycotina</taxon>
        <taxon>Dothideomycetes</taxon>
        <taxon>Dothideomycetidae</taxon>
        <taxon>Mycosphaerellales</taxon>
        <taxon>Mycosphaerellaceae</taxon>
        <taxon>Dothistroma</taxon>
    </lineage>
</organism>
<dbReference type="HOGENOM" id="CLU_1081929_0_0_1"/>
<gene>
    <name evidence="1" type="ORF">DOTSEDRAFT_79114</name>
</gene>